<accession>A0A1C3KFV1</accession>
<evidence type="ECO:0000256" key="1">
    <source>
        <dbReference type="ARBA" id="ARBA00004123"/>
    </source>
</evidence>
<organism evidence="8 9">
    <name type="scientific">Plasmodium malariae</name>
    <dbReference type="NCBI Taxonomy" id="5858"/>
    <lineage>
        <taxon>Eukaryota</taxon>
        <taxon>Sar</taxon>
        <taxon>Alveolata</taxon>
        <taxon>Apicomplexa</taxon>
        <taxon>Aconoidasida</taxon>
        <taxon>Haemosporida</taxon>
        <taxon>Plasmodiidae</taxon>
        <taxon>Plasmodium</taxon>
        <taxon>Plasmodium (Plasmodium)</taxon>
    </lineage>
</organism>
<dbReference type="Proteomes" id="UP000219799">
    <property type="component" value="Chromosome 13"/>
</dbReference>
<evidence type="ECO:0000313" key="8">
    <source>
        <dbReference type="EMBL" id="SBT72533.1"/>
    </source>
</evidence>
<dbReference type="SUPFAM" id="SSF54928">
    <property type="entry name" value="RNA-binding domain, RBD"/>
    <property type="match status" value="2"/>
</dbReference>
<evidence type="ECO:0000256" key="4">
    <source>
        <dbReference type="ARBA" id="ARBA00023242"/>
    </source>
</evidence>
<evidence type="ECO:0000256" key="5">
    <source>
        <dbReference type="PROSITE-ProRule" id="PRU00176"/>
    </source>
</evidence>
<dbReference type="InterPro" id="IPR035979">
    <property type="entry name" value="RBD_domain_sf"/>
</dbReference>
<feature type="region of interest" description="Disordered" evidence="6">
    <location>
        <begin position="747"/>
        <end position="770"/>
    </location>
</feature>
<feature type="compositionally biased region" description="Low complexity" evidence="6">
    <location>
        <begin position="238"/>
        <end position="271"/>
    </location>
</feature>
<evidence type="ECO:0000256" key="3">
    <source>
        <dbReference type="ARBA" id="ARBA00022884"/>
    </source>
</evidence>
<keyword evidence="4" id="KW-0539">Nucleus</keyword>
<dbReference type="PANTHER" id="PTHR48039:SF5">
    <property type="entry name" value="RNA-BINDING PROTEIN 28"/>
    <property type="match status" value="1"/>
</dbReference>
<protein>
    <submittedName>
        <fullName evidence="8">RNA-binding protein, putative</fullName>
    </submittedName>
</protein>
<dbReference type="InterPro" id="IPR012677">
    <property type="entry name" value="Nucleotide-bd_a/b_plait_sf"/>
</dbReference>
<dbReference type="SMART" id="SM00360">
    <property type="entry name" value="RRM"/>
    <property type="match status" value="3"/>
</dbReference>
<dbReference type="GO" id="GO:0003729">
    <property type="term" value="F:mRNA binding"/>
    <property type="evidence" value="ECO:0007669"/>
    <property type="project" value="TreeGrafter"/>
</dbReference>
<dbReference type="GO" id="GO:0005634">
    <property type="term" value="C:nucleus"/>
    <property type="evidence" value="ECO:0007669"/>
    <property type="project" value="UniProtKB-SubCell"/>
</dbReference>
<dbReference type="Pfam" id="PF00076">
    <property type="entry name" value="RRM_1"/>
    <property type="match status" value="1"/>
</dbReference>
<evidence type="ECO:0000259" key="7">
    <source>
        <dbReference type="PROSITE" id="PS50102"/>
    </source>
</evidence>
<dbReference type="InterPro" id="IPR000504">
    <property type="entry name" value="RRM_dom"/>
</dbReference>
<dbReference type="InterPro" id="IPR051945">
    <property type="entry name" value="RRM_MRD1_RNA_proc_ribogen"/>
</dbReference>
<proteinExistence type="predicted"/>
<feature type="region of interest" description="Disordered" evidence="6">
    <location>
        <begin position="151"/>
        <end position="185"/>
    </location>
</feature>
<name>A0A1C3KFV1_PLAMA</name>
<evidence type="ECO:0000313" key="9">
    <source>
        <dbReference type="Proteomes" id="UP000219799"/>
    </source>
</evidence>
<dbReference type="PANTHER" id="PTHR48039">
    <property type="entry name" value="RNA-BINDING MOTIF PROTEIN 14B"/>
    <property type="match status" value="1"/>
</dbReference>
<dbReference type="VEuPathDB" id="PlasmoDB:PmUG01_13052400"/>
<keyword evidence="2" id="KW-0677">Repeat</keyword>
<feature type="compositionally biased region" description="Basic and acidic residues" evidence="6">
    <location>
        <begin position="157"/>
        <end position="174"/>
    </location>
</feature>
<feature type="compositionally biased region" description="Acidic residues" evidence="6">
    <location>
        <begin position="428"/>
        <end position="480"/>
    </location>
</feature>
<reference evidence="8 9" key="1">
    <citation type="submission" date="2016-06" db="EMBL/GenBank/DDBJ databases">
        <authorList>
            <consortium name="Pathogen Informatics"/>
        </authorList>
    </citation>
    <scope>NUCLEOTIDE SEQUENCE [LARGE SCALE GENOMIC DNA]</scope>
    <source>
        <strain evidence="8">PmlGA01</strain>
    </source>
</reference>
<dbReference type="EMBL" id="LT594501">
    <property type="protein sequence ID" value="SBT72533.1"/>
    <property type="molecule type" value="Genomic_DNA"/>
</dbReference>
<feature type="region of interest" description="Disordered" evidence="6">
    <location>
        <begin position="235"/>
        <end position="271"/>
    </location>
</feature>
<comment type="subcellular location">
    <subcellularLocation>
        <location evidence="1">Nucleus</location>
    </subcellularLocation>
</comment>
<dbReference type="AlphaFoldDB" id="A0A1C3KFV1"/>
<feature type="region of interest" description="Disordered" evidence="6">
    <location>
        <begin position="937"/>
        <end position="963"/>
    </location>
</feature>
<dbReference type="PROSITE" id="PS50102">
    <property type="entry name" value="RRM"/>
    <property type="match status" value="1"/>
</dbReference>
<evidence type="ECO:0000256" key="2">
    <source>
        <dbReference type="ARBA" id="ARBA00022737"/>
    </source>
</evidence>
<sequence length="1005" mass="117815">MSPHKDNNDAVDKHKVFVRNINENDVEKLSKEFEKVCSKLFFFRNRTNSKKSAICYFKSEKEAKNFITKYNDVNTNGNTSIKCEYAFKKKYEQKKLISITYKRQKINYTNAIKIYTDYDIDSVLLLSYLKNIFLLNRNLILRCLDEISSRQGGSNKIGDEKGGIKNDEKSDASLRKSCNVNSKDEEAPDDDIEIVVEKKDKKFEEIVLNIDRKSKIDNKTRRMLNEKLVYSKKREDYNAGGSDNSNAGGSDNNNASSNGNNNNCNNSSNNSSSVNGRSNLFVYAVEFLNINVATQFFRCIDKASFLKFVKENDPNVRDVIVFFHELCYLNKNNRKVILKNLSRTCHIENIKKLFRNIEEDAQIVLPKKKNKKQGYAYVTFSCYKNVQKALLLNKSKLCGNVISIERIRNLENPSDAVLDVARGGVDEKEGDEINEEDDDKVDEEDDDKVDEEDNDKVDEEDNDKVDEEDNDKVDEEDNDKVDEIRSINRRTNANDVEEGKTLFITNVPLESTEEEIRNYVVKNINKNYVYIKTCRNNSKRISVFVKLKRKEDADNFLKKIGELNEEETSESHWNDEENVIHKFYSMKKKKKEKMKQLLLKDNGNNKNSEILFFKNNYLMIKRAVRKDLIEDKKKFHTEEKNKKKKKMSNNIHLLYDNNVNNDYISESLIKRNKKLMEKKEKVLKNKNFFINPCRIYIRNYPSTLEQNLFRQLITRYFTPIFMKKYNIKKKDAFKKSNEVIKKMKVIKEPKQSEQTDDGEGGGKIKNIPKKISSNSSKNNICFIDINKHEYAKELIHLLQNKNIYELINEIIYKKKYQTIRRNKNIMYVDYCIEDIRMLHIKKLKTEKFLKHIKEKNGTTIRTKKIIKKKKNKISRGKRQREKRRLLKMQTENTNIVNVINNASLNQTTQLNFATGTNSINKYSSNKIQTKEKINSKQKYNNQNEHANPKLASKKKKTEIKEKKIGIKKTNIKTTKDITKKSGTKNGNKLELIQKDVLNFLRRNKE</sequence>
<gene>
    <name evidence="8" type="primary">PmlGA01_130046400</name>
    <name evidence="8" type="ORF">PMLGA01_130046400</name>
</gene>
<evidence type="ECO:0000256" key="6">
    <source>
        <dbReference type="SAM" id="MobiDB-lite"/>
    </source>
</evidence>
<dbReference type="Gene3D" id="3.30.70.330">
    <property type="match status" value="3"/>
</dbReference>
<feature type="domain" description="RRM" evidence="7">
    <location>
        <begin position="334"/>
        <end position="409"/>
    </location>
</feature>
<keyword evidence="3 5" id="KW-0694">RNA-binding</keyword>
<feature type="region of interest" description="Disordered" evidence="6">
    <location>
        <begin position="421"/>
        <end position="486"/>
    </location>
</feature>